<gene>
    <name evidence="2" type="ORF">GCM10023336_41030</name>
</gene>
<dbReference type="Proteomes" id="UP001500124">
    <property type="component" value="Unassembled WGS sequence"/>
</dbReference>
<protein>
    <submittedName>
        <fullName evidence="2">Uncharacterized protein</fullName>
    </submittedName>
</protein>
<comment type="caution">
    <text evidence="2">The sequence shown here is derived from an EMBL/GenBank/DDBJ whole genome shotgun (WGS) entry which is preliminary data.</text>
</comment>
<name>A0ABP9KNR9_9ACTN</name>
<keyword evidence="3" id="KW-1185">Reference proteome</keyword>
<evidence type="ECO:0000256" key="1">
    <source>
        <dbReference type="SAM" id="MobiDB-lite"/>
    </source>
</evidence>
<proteinExistence type="predicted"/>
<evidence type="ECO:0000313" key="2">
    <source>
        <dbReference type="EMBL" id="GAA5062597.1"/>
    </source>
</evidence>
<sequence>MGAGPPGGVEALAVLTDGRTPARRRRRAGRSPTGWVASSGNDCGKLDRMIDVPADGWSFAAAREPARFGACEVNGAPGVEHAVGARGTLCGIAARHTTRCLHRFDPAAPHACRRCRRQAEAAPTEPCAQERLHDRVRAAAPGRVRDDLLTALREGARVALWINGPAATSARHYVRRDELTDGVGPVCDALDAAATIGVARVEDGSWRYVVVLPEDGGRPLVARGPRDART</sequence>
<accession>A0ABP9KNR9</accession>
<dbReference type="EMBL" id="BAABKC010000059">
    <property type="protein sequence ID" value="GAA5062597.1"/>
    <property type="molecule type" value="Genomic_DNA"/>
</dbReference>
<reference evidence="3" key="1">
    <citation type="journal article" date="2019" name="Int. J. Syst. Evol. Microbiol.">
        <title>The Global Catalogue of Microorganisms (GCM) 10K type strain sequencing project: providing services to taxonomists for standard genome sequencing and annotation.</title>
        <authorList>
            <consortium name="The Broad Institute Genomics Platform"/>
            <consortium name="The Broad Institute Genome Sequencing Center for Infectious Disease"/>
            <person name="Wu L."/>
            <person name="Ma J."/>
        </authorList>
    </citation>
    <scope>NUCLEOTIDE SEQUENCE [LARGE SCALE GENOMIC DNA]</scope>
    <source>
        <strain evidence="3">JCM 18410</strain>
    </source>
</reference>
<feature type="region of interest" description="Disordered" evidence="1">
    <location>
        <begin position="18"/>
        <end position="37"/>
    </location>
</feature>
<organism evidence="2 3">
    <name type="scientific">Streptomyces similanensis</name>
    <dbReference type="NCBI Taxonomy" id="1274988"/>
    <lineage>
        <taxon>Bacteria</taxon>
        <taxon>Bacillati</taxon>
        <taxon>Actinomycetota</taxon>
        <taxon>Actinomycetes</taxon>
        <taxon>Kitasatosporales</taxon>
        <taxon>Streptomycetaceae</taxon>
        <taxon>Streptomyces</taxon>
    </lineage>
</organism>
<evidence type="ECO:0000313" key="3">
    <source>
        <dbReference type="Proteomes" id="UP001500124"/>
    </source>
</evidence>